<dbReference type="EMBL" id="CP027059">
    <property type="protein sequence ID" value="UQZ84021.1"/>
    <property type="molecule type" value="Genomic_DNA"/>
</dbReference>
<feature type="coiled-coil region" evidence="1">
    <location>
        <begin position="238"/>
        <end position="265"/>
    </location>
</feature>
<evidence type="ECO:0000313" key="4">
    <source>
        <dbReference type="Proteomes" id="UP001057134"/>
    </source>
</evidence>
<accession>A0ABY4RNL1</accession>
<dbReference type="Proteomes" id="UP001057134">
    <property type="component" value="Chromosome"/>
</dbReference>
<dbReference type="Gene3D" id="3.30.1920.10">
    <property type="entry name" value="Baseplate protein-like domains - 2 layer sandwich fold"/>
    <property type="match status" value="1"/>
</dbReference>
<dbReference type="InterPro" id="IPR056937">
    <property type="entry name" value="YqbQ/XkdQ"/>
</dbReference>
<dbReference type="Pfam" id="PF24032">
    <property type="entry name" value="YQBQ"/>
    <property type="match status" value="1"/>
</dbReference>
<sequence>MNMELLYDNEFYLDPLVNSITWSGDITQAFRKLEVSITNTIDGTEQAVDIELGRELRLLSDGTELFRGIIFQHNIDARGKMKLTAYDENIYLTKNTDTKKFIHMTASAIIRELCADFGIAVGDIADTEYVIPKLILRDKTLWDMMVTALTETRKQTGQRFWLSAREGAVYLTKRGDKVTDWVLEDTTNLTGASYSQSIENLRTQVKVIGSNESKQPLERLAKNPDLIERFGVMQHLERVDSEMNLSQMEQQAKQLIEDLGKIKDEASVEAVGNVEVTAGSAVYVRDSLTRIVGAFYVITDSHTFENGAHRMSLTISGDESLPRMEYEAPPDDAG</sequence>
<evidence type="ECO:0000256" key="1">
    <source>
        <dbReference type="SAM" id="Coils"/>
    </source>
</evidence>
<protein>
    <recommendedName>
        <fullName evidence="2">YqbQ/XkdQ domain-containing protein</fullName>
    </recommendedName>
</protein>
<dbReference type="Gene3D" id="2.30.300.10">
    <property type="entry name" value="Baseplate protein-like domain - beta roll fold"/>
    <property type="match status" value="1"/>
</dbReference>
<proteinExistence type="predicted"/>
<dbReference type="Gene3D" id="3.55.50.10">
    <property type="entry name" value="Baseplate protein-like domains"/>
    <property type="match status" value="1"/>
</dbReference>
<name>A0ABY4RNL1_9BACL</name>
<dbReference type="SUPFAM" id="SSF69279">
    <property type="entry name" value="Phage tail proteins"/>
    <property type="match status" value="1"/>
</dbReference>
<gene>
    <name evidence="3" type="ORF">SK3146_03233</name>
</gene>
<keyword evidence="4" id="KW-1185">Reference proteome</keyword>
<feature type="domain" description="YqbQ/XkdQ" evidence="2">
    <location>
        <begin position="20"/>
        <end position="315"/>
    </location>
</feature>
<evidence type="ECO:0000259" key="2">
    <source>
        <dbReference type="Pfam" id="PF24032"/>
    </source>
</evidence>
<dbReference type="RefSeq" id="WP_249865977.1">
    <property type="nucleotide sequence ID" value="NZ_CP027059.1"/>
</dbReference>
<organism evidence="3 4">
    <name type="scientific">Paenibacillus konkukensis</name>
    <dbReference type="NCBI Taxonomy" id="2020716"/>
    <lineage>
        <taxon>Bacteria</taxon>
        <taxon>Bacillati</taxon>
        <taxon>Bacillota</taxon>
        <taxon>Bacilli</taxon>
        <taxon>Bacillales</taxon>
        <taxon>Paenibacillaceae</taxon>
        <taxon>Paenibacillus</taxon>
    </lineage>
</organism>
<evidence type="ECO:0000313" key="3">
    <source>
        <dbReference type="EMBL" id="UQZ84021.1"/>
    </source>
</evidence>
<keyword evidence="1" id="KW-0175">Coiled coil</keyword>
<reference evidence="3" key="1">
    <citation type="submission" date="2018-02" db="EMBL/GenBank/DDBJ databases">
        <authorList>
            <person name="Kim S.-K."/>
            <person name="Jung H.-I."/>
            <person name="Lee S.-W."/>
        </authorList>
    </citation>
    <scope>NUCLEOTIDE SEQUENCE</scope>
    <source>
        <strain evidence="3">SK3146</strain>
    </source>
</reference>
<reference evidence="3" key="2">
    <citation type="journal article" date="2021" name="J Anim Sci Technol">
        <title>Complete genome sequence of Paenibacillus konkukensis sp. nov. SK3146 as a potential probiotic strain.</title>
        <authorList>
            <person name="Jung H.I."/>
            <person name="Park S."/>
            <person name="Niu K.M."/>
            <person name="Lee S.W."/>
            <person name="Kothari D."/>
            <person name="Yi K.J."/>
            <person name="Kim S.K."/>
        </authorList>
    </citation>
    <scope>NUCLEOTIDE SEQUENCE</scope>
    <source>
        <strain evidence="3">SK3146</strain>
    </source>
</reference>
<dbReference type="InterPro" id="IPR023399">
    <property type="entry name" value="Baseplate-like_2-layer_sand"/>
</dbReference>